<dbReference type="GO" id="GO:0046872">
    <property type="term" value="F:metal ion binding"/>
    <property type="evidence" value="ECO:0007669"/>
    <property type="project" value="UniProtKB-KW"/>
</dbReference>
<accession>A0A1M4W8B9</accession>
<dbReference type="InterPro" id="IPR006035">
    <property type="entry name" value="Ureohydrolase"/>
</dbReference>
<dbReference type="GO" id="GO:0006547">
    <property type="term" value="P:L-histidine metabolic process"/>
    <property type="evidence" value="ECO:0007669"/>
    <property type="project" value="UniProtKB-KW"/>
</dbReference>
<evidence type="ECO:0000256" key="6">
    <source>
        <dbReference type="PROSITE-ProRule" id="PRU00742"/>
    </source>
</evidence>
<dbReference type="STRING" id="112248.SAMN05444392_10391"/>
<name>A0A1M4W8B9_9BACL</name>
<dbReference type="PIRSF" id="PIRSF036979">
    <property type="entry name" value="Arginase"/>
    <property type="match status" value="1"/>
</dbReference>
<keyword evidence="1 5" id="KW-0479">Metal-binding</keyword>
<dbReference type="Pfam" id="PF00491">
    <property type="entry name" value="Arginase"/>
    <property type="match status" value="1"/>
</dbReference>
<feature type="binding site" evidence="5">
    <location>
        <position position="155"/>
    </location>
    <ligand>
        <name>Mn(2+)</name>
        <dbReference type="ChEBI" id="CHEBI:29035"/>
        <label>1</label>
    </ligand>
</feature>
<feature type="binding site" evidence="5">
    <location>
        <position position="157"/>
    </location>
    <ligand>
        <name>Mn(2+)</name>
        <dbReference type="ChEBI" id="CHEBI:29035"/>
        <label>1</label>
    </ligand>
</feature>
<dbReference type="PROSITE" id="PS01053">
    <property type="entry name" value="ARGINASE_1"/>
    <property type="match status" value="1"/>
</dbReference>
<feature type="binding site" evidence="5">
    <location>
        <position position="159"/>
    </location>
    <ligand>
        <name>Mn(2+)</name>
        <dbReference type="ChEBI" id="CHEBI:29035"/>
        <label>1</label>
    </ligand>
</feature>
<evidence type="ECO:0000313" key="9">
    <source>
        <dbReference type="Proteomes" id="UP000184476"/>
    </source>
</evidence>
<protein>
    <submittedName>
        <fullName evidence="8">Formiminoglutamase</fullName>
    </submittedName>
</protein>
<evidence type="ECO:0000313" key="8">
    <source>
        <dbReference type="EMBL" id="SHE77466.1"/>
    </source>
</evidence>
<dbReference type="GO" id="GO:0008783">
    <property type="term" value="F:agmatinase activity"/>
    <property type="evidence" value="ECO:0007669"/>
    <property type="project" value="TreeGrafter"/>
</dbReference>
<dbReference type="CDD" id="cd09990">
    <property type="entry name" value="Agmatinase-like"/>
    <property type="match status" value="1"/>
</dbReference>
<evidence type="ECO:0000256" key="4">
    <source>
        <dbReference type="ARBA" id="ARBA00023211"/>
    </source>
</evidence>
<keyword evidence="4 5" id="KW-0464">Manganese</keyword>
<comment type="cofactor">
    <cofactor evidence="5">
        <name>Mn(2+)</name>
        <dbReference type="ChEBI" id="CHEBI:29035"/>
    </cofactor>
    <text evidence="5">Binds 2 manganese ions per subunit.</text>
</comment>
<evidence type="ECO:0000256" key="5">
    <source>
        <dbReference type="PIRSR" id="PIRSR036979-1"/>
    </source>
</evidence>
<comment type="similarity">
    <text evidence="6 7">Belongs to the arginase family.</text>
</comment>
<dbReference type="Gene3D" id="3.40.800.10">
    <property type="entry name" value="Ureohydrolase domain"/>
    <property type="match status" value="1"/>
</dbReference>
<organism evidence="8 9">
    <name type="scientific">Seinonella peptonophila</name>
    <dbReference type="NCBI Taxonomy" id="112248"/>
    <lineage>
        <taxon>Bacteria</taxon>
        <taxon>Bacillati</taxon>
        <taxon>Bacillota</taxon>
        <taxon>Bacilli</taxon>
        <taxon>Bacillales</taxon>
        <taxon>Thermoactinomycetaceae</taxon>
        <taxon>Seinonella</taxon>
    </lineage>
</organism>
<dbReference type="AlphaFoldDB" id="A0A1M4W8B9"/>
<keyword evidence="2 7" id="KW-0378">Hydrolase</keyword>
<dbReference type="GO" id="GO:0033389">
    <property type="term" value="P:putrescine biosynthetic process from arginine, via agmatine"/>
    <property type="evidence" value="ECO:0007669"/>
    <property type="project" value="TreeGrafter"/>
</dbReference>
<keyword evidence="3" id="KW-0369">Histidine metabolism</keyword>
<dbReference type="OrthoDB" id="9788689at2"/>
<evidence type="ECO:0000256" key="1">
    <source>
        <dbReference type="ARBA" id="ARBA00022723"/>
    </source>
</evidence>
<sequence>MLKLSKLHAPSIRLSGGSADPFSTNLAEWIRPVKQDQEYDLCLMGVPLSKSSISFSGAHLHPQQFRKCWTSFTTYNWEQDIDLKPLRIADLGDIEMHITDIAQCHQNIYEANLSVQRAYPEAVSIAVGGDHSITAPLVKAIVEATGARIGIIQFDAHLDVRDLSYGGASNGTPMRNLIESNTIRGEDIVTIGLRNFANSRQYRDYAEQHGMNLVSQREVQQAGIETIIAQAMAILDQKCDQIYVTFDIDVLDQSVVPGVPAIGPQGLLPVELFESAYILGKWEKVQAIDFVCVDPSVDFRDASTRVSLHIFLHFLSGFYRRKM</sequence>
<dbReference type="PANTHER" id="PTHR11358:SF35">
    <property type="entry name" value="FORMIMIDOYLGLUTAMASE"/>
    <property type="match status" value="1"/>
</dbReference>
<feature type="binding site" evidence="5">
    <location>
        <position position="247"/>
    </location>
    <ligand>
        <name>Mn(2+)</name>
        <dbReference type="ChEBI" id="CHEBI:29035"/>
        <label>1</label>
    </ligand>
</feature>
<dbReference type="PANTHER" id="PTHR11358">
    <property type="entry name" value="ARGINASE/AGMATINASE"/>
    <property type="match status" value="1"/>
</dbReference>
<evidence type="ECO:0000256" key="2">
    <source>
        <dbReference type="ARBA" id="ARBA00022801"/>
    </source>
</evidence>
<feature type="binding site" evidence="5">
    <location>
        <position position="249"/>
    </location>
    <ligand>
        <name>Mn(2+)</name>
        <dbReference type="ChEBI" id="CHEBI:29035"/>
        <label>1</label>
    </ligand>
</feature>
<dbReference type="SUPFAM" id="SSF52768">
    <property type="entry name" value="Arginase/deacetylase"/>
    <property type="match status" value="1"/>
</dbReference>
<dbReference type="PROSITE" id="PS51409">
    <property type="entry name" value="ARGINASE_2"/>
    <property type="match status" value="1"/>
</dbReference>
<dbReference type="EMBL" id="FQVL01000003">
    <property type="protein sequence ID" value="SHE77466.1"/>
    <property type="molecule type" value="Genomic_DNA"/>
</dbReference>
<dbReference type="InterPro" id="IPR023696">
    <property type="entry name" value="Ureohydrolase_dom_sf"/>
</dbReference>
<proteinExistence type="inferred from homology"/>
<dbReference type="InterPro" id="IPR020855">
    <property type="entry name" value="Ureohydrolase_Mn_BS"/>
</dbReference>
<feature type="binding site" evidence="5">
    <location>
        <position position="131"/>
    </location>
    <ligand>
        <name>Mn(2+)</name>
        <dbReference type="ChEBI" id="CHEBI:29035"/>
        <label>1</label>
    </ligand>
</feature>
<reference evidence="8 9" key="1">
    <citation type="submission" date="2016-11" db="EMBL/GenBank/DDBJ databases">
        <authorList>
            <person name="Jaros S."/>
            <person name="Januszkiewicz K."/>
            <person name="Wedrychowicz H."/>
        </authorList>
    </citation>
    <scope>NUCLEOTIDE SEQUENCE [LARGE SCALE GENOMIC DNA]</scope>
    <source>
        <strain evidence="8 9">DSM 44666</strain>
    </source>
</reference>
<dbReference type="Proteomes" id="UP000184476">
    <property type="component" value="Unassembled WGS sequence"/>
</dbReference>
<evidence type="ECO:0000256" key="3">
    <source>
        <dbReference type="ARBA" id="ARBA00022808"/>
    </source>
</evidence>
<dbReference type="RefSeq" id="WP_073154187.1">
    <property type="nucleotide sequence ID" value="NZ_FQVL01000003.1"/>
</dbReference>
<gene>
    <name evidence="8" type="ORF">SAMN05444392_10391</name>
</gene>
<evidence type="ECO:0000256" key="7">
    <source>
        <dbReference type="RuleBase" id="RU003684"/>
    </source>
</evidence>
<keyword evidence="9" id="KW-1185">Reference proteome</keyword>